<name>A0A087TCS2_STEMI</name>
<dbReference type="OMA" id="HRNTPKR"/>
<evidence type="ECO:0000256" key="2">
    <source>
        <dbReference type="ARBA" id="ARBA00023125"/>
    </source>
</evidence>
<protein>
    <submittedName>
        <fullName evidence="8">Hematopoietically-expressed homeobox protein hhex</fullName>
    </submittedName>
</protein>
<evidence type="ECO:0000259" key="7">
    <source>
        <dbReference type="PROSITE" id="PS50071"/>
    </source>
</evidence>
<comment type="subcellular location">
    <subcellularLocation>
        <location evidence="1 5 6">Nucleus</location>
    </subcellularLocation>
</comment>
<accession>A0A087TCS2</accession>
<keyword evidence="2 5" id="KW-0238">DNA-binding</keyword>
<dbReference type="PRINTS" id="PR00024">
    <property type="entry name" value="HOMEOBOX"/>
</dbReference>
<keyword evidence="3 5" id="KW-0371">Homeobox</keyword>
<dbReference type="Proteomes" id="UP000054359">
    <property type="component" value="Unassembled WGS sequence"/>
</dbReference>
<evidence type="ECO:0000256" key="1">
    <source>
        <dbReference type="ARBA" id="ARBA00004123"/>
    </source>
</evidence>
<evidence type="ECO:0000256" key="5">
    <source>
        <dbReference type="PROSITE-ProRule" id="PRU00108"/>
    </source>
</evidence>
<dbReference type="PROSITE" id="PS00027">
    <property type="entry name" value="HOMEOBOX_1"/>
    <property type="match status" value="1"/>
</dbReference>
<dbReference type="PANTHER" id="PTHR24324:SF5">
    <property type="entry name" value="HEMATOPOIETICALLY-EXPRESSED HOMEOBOX PROTEIN HHEX"/>
    <property type="match status" value="1"/>
</dbReference>
<evidence type="ECO:0000256" key="4">
    <source>
        <dbReference type="ARBA" id="ARBA00023242"/>
    </source>
</evidence>
<dbReference type="SUPFAM" id="SSF46689">
    <property type="entry name" value="Homeodomain-like"/>
    <property type="match status" value="1"/>
</dbReference>
<dbReference type="InterPro" id="IPR001356">
    <property type="entry name" value="HD"/>
</dbReference>
<organism evidence="8 9">
    <name type="scientific">Stegodyphus mimosarum</name>
    <name type="common">African social velvet spider</name>
    <dbReference type="NCBI Taxonomy" id="407821"/>
    <lineage>
        <taxon>Eukaryota</taxon>
        <taxon>Metazoa</taxon>
        <taxon>Ecdysozoa</taxon>
        <taxon>Arthropoda</taxon>
        <taxon>Chelicerata</taxon>
        <taxon>Arachnida</taxon>
        <taxon>Araneae</taxon>
        <taxon>Araneomorphae</taxon>
        <taxon>Entelegynae</taxon>
        <taxon>Eresoidea</taxon>
        <taxon>Eresidae</taxon>
        <taxon>Stegodyphus</taxon>
    </lineage>
</organism>
<dbReference type="Pfam" id="PF00046">
    <property type="entry name" value="Homeodomain"/>
    <property type="match status" value="1"/>
</dbReference>
<dbReference type="GO" id="GO:0000978">
    <property type="term" value="F:RNA polymerase II cis-regulatory region sequence-specific DNA binding"/>
    <property type="evidence" value="ECO:0007669"/>
    <property type="project" value="TreeGrafter"/>
</dbReference>
<dbReference type="InterPro" id="IPR017970">
    <property type="entry name" value="Homeobox_CS"/>
</dbReference>
<dbReference type="SMART" id="SM00389">
    <property type="entry name" value="HOX"/>
    <property type="match status" value="1"/>
</dbReference>
<dbReference type="InterPro" id="IPR051000">
    <property type="entry name" value="Homeobox_DNA-bind_prot"/>
</dbReference>
<dbReference type="EMBL" id="KK114620">
    <property type="protein sequence ID" value="KFM62911.1"/>
    <property type="molecule type" value="Genomic_DNA"/>
</dbReference>
<gene>
    <name evidence="8" type="ORF">X975_04595</name>
</gene>
<reference evidence="8 9" key="1">
    <citation type="submission" date="2013-11" db="EMBL/GenBank/DDBJ databases">
        <title>Genome sequencing of Stegodyphus mimosarum.</title>
        <authorList>
            <person name="Bechsgaard J."/>
        </authorList>
    </citation>
    <scope>NUCLEOTIDE SEQUENCE [LARGE SCALE GENOMIC DNA]</scope>
</reference>
<keyword evidence="4 5" id="KW-0539">Nucleus</keyword>
<proteinExistence type="predicted"/>
<evidence type="ECO:0000256" key="3">
    <source>
        <dbReference type="ARBA" id="ARBA00023155"/>
    </source>
</evidence>
<evidence type="ECO:0000313" key="8">
    <source>
        <dbReference type="EMBL" id="KFM62911.1"/>
    </source>
</evidence>
<dbReference type="GO" id="GO:0030154">
    <property type="term" value="P:cell differentiation"/>
    <property type="evidence" value="ECO:0007669"/>
    <property type="project" value="TreeGrafter"/>
</dbReference>
<dbReference type="Gene3D" id="1.10.10.60">
    <property type="entry name" value="Homeodomain-like"/>
    <property type="match status" value="1"/>
</dbReference>
<keyword evidence="9" id="KW-1185">Reference proteome</keyword>
<feature type="non-terminal residue" evidence="8">
    <location>
        <position position="316"/>
    </location>
</feature>
<dbReference type="GO" id="GO:0000981">
    <property type="term" value="F:DNA-binding transcription factor activity, RNA polymerase II-specific"/>
    <property type="evidence" value="ECO:0007669"/>
    <property type="project" value="InterPro"/>
</dbReference>
<dbReference type="OrthoDB" id="6159439at2759"/>
<dbReference type="InterPro" id="IPR020479">
    <property type="entry name" value="HD_metazoa"/>
</dbReference>
<evidence type="ECO:0000256" key="6">
    <source>
        <dbReference type="RuleBase" id="RU000682"/>
    </source>
</evidence>
<dbReference type="InterPro" id="IPR009057">
    <property type="entry name" value="Homeodomain-like_sf"/>
</dbReference>
<dbReference type="AlphaFoldDB" id="A0A087TCS2"/>
<feature type="DNA-binding region" description="Homeobox" evidence="5">
    <location>
        <begin position="226"/>
        <end position="285"/>
    </location>
</feature>
<feature type="domain" description="Homeobox" evidence="7">
    <location>
        <begin position="224"/>
        <end position="284"/>
    </location>
</feature>
<dbReference type="GO" id="GO:0005634">
    <property type="term" value="C:nucleus"/>
    <property type="evidence" value="ECO:0007669"/>
    <property type="project" value="UniProtKB-SubCell"/>
</dbReference>
<dbReference type="PROSITE" id="PS50071">
    <property type="entry name" value="HOMEOBOX_2"/>
    <property type="match status" value="1"/>
</dbReference>
<dbReference type="STRING" id="407821.A0A087TCS2"/>
<evidence type="ECO:0000313" key="9">
    <source>
        <dbReference type="Proteomes" id="UP000054359"/>
    </source>
</evidence>
<dbReference type="PANTHER" id="PTHR24324">
    <property type="entry name" value="HOMEOBOX PROTEIN HHEX"/>
    <property type="match status" value="1"/>
</dbReference>
<sequence>MIPKQITASNPESNEIEKLKAVVERTVETFSTGKDKQDVDRASSSFMIDDILGIKKPKTFPSKLSDNVNLSKGCRLVSSTSEFQDIYPHHKDEQPVLSYNQLSVRPPIKPTPMLLSPLQVMRFGFYSPTDMSPSPSCSSHSQNVFTFPGSKLGDHTDAFNIRNEQLLRSTMFRPPNLLEFPNHATKSSNSCISQASIVTLSVPNVDCSSNRPIIWKHVLHRNTPKRKGGQIRFTNDQTGKLEKTFTDQKYLSPTERKRLASALRLTERQVKTWFQNRRAKWRRLKQENSSHLASTNPDEVLGVHPSIRLNIRKFSG</sequence>
<dbReference type="CDD" id="cd00086">
    <property type="entry name" value="homeodomain"/>
    <property type="match status" value="1"/>
</dbReference>